<evidence type="ECO:0000256" key="3">
    <source>
        <dbReference type="ARBA" id="ARBA00023163"/>
    </source>
</evidence>
<dbReference type="Pfam" id="PF25766">
    <property type="entry name" value="TPR_RPAP1"/>
    <property type="match status" value="1"/>
</dbReference>
<feature type="region of interest" description="Disordered" evidence="5">
    <location>
        <begin position="155"/>
        <end position="217"/>
    </location>
</feature>
<gene>
    <name evidence="9" type="primary">RPAP1</name>
    <name evidence="9" type="ORF">CU098_011609</name>
</gene>
<dbReference type="InterPro" id="IPR016024">
    <property type="entry name" value="ARM-type_fold"/>
</dbReference>
<protein>
    <submittedName>
        <fullName evidence="9">RNA polymerase II associated protein 1</fullName>
    </submittedName>
</protein>
<accession>A0A367KS72</accession>
<dbReference type="InterPro" id="IPR013930">
    <property type="entry name" value="RPAP1_N"/>
</dbReference>
<dbReference type="InterPro" id="IPR013929">
    <property type="entry name" value="RPAP1_C"/>
</dbReference>
<dbReference type="InterPro" id="IPR057989">
    <property type="entry name" value="TPR_RPAP1/MINIYO-like"/>
</dbReference>
<comment type="similarity">
    <text evidence="2">Belongs to the RPAP1 family.</text>
</comment>
<dbReference type="SUPFAM" id="SSF48371">
    <property type="entry name" value="ARM repeat"/>
    <property type="match status" value="1"/>
</dbReference>
<feature type="region of interest" description="Disordered" evidence="5">
    <location>
        <begin position="59"/>
        <end position="106"/>
    </location>
</feature>
<feature type="region of interest" description="Disordered" evidence="5">
    <location>
        <begin position="25"/>
        <end position="45"/>
    </location>
</feature>
<dbReference type="Pfam" id="PF08621">
    <property type="entry name" value="RPAP1_N"/>
    <property type="match status" value="1"/>
</dbReference>
<dbReference type="AlphaFoldDB" id="A0A367KS72"/>
<dbReference type="GO" id="GO:0006366">
    <property type="term" value="P:transcription by RNA polymerase II"/>
    <property type="evidence" value="ECO:0007669"/>
    <property type="project" value="InterPro"/>
</dbReference>
<evidence type="ECO:0000259" key="6">
    <source>
        <dbReference type="Pfam" id="PF08620"/>
    </source>
</evidence>
<evidence type="ECO:0000313" key="9">
    <source>
        <dbReference type="EMBL" id="RCI05026.1"/>
    </source>
</evidence>
<dbReference type="OrthoDB" id="348201at2759"/>
<organism evidence="9 10">
    <name type="scientific">Rhizopus stolonifer</name>
    <name type="common">Rhizopus nigricans</name>
    <dbReference type="NCBI Taxonomy" id="4846"/>
    <lineage>
        <taxon>Eukaryota</taxon>
        <taxon>Fungi</taxon>
        <taxon>Fungi incertae sedis</taxon>
        <taxon>Mucoromycota</taxon>
        <taxon>Mucoromycotina</taxon>
        <taxon>Mucoromycetes</taxon>
        <taxon>Mucorales</taxon>
        <taxon>Mucorineae</taxon>
        <taxon>Rhizopodaceae</taxon>
        <taxon>Rhizopus</taxon>
    </lineage>
</organism>
<feature type="domain" description="RPAP1/MINIYO-like TPR repeats" evidence="8">
    <location>
        <begin position="1006"/>
        <end position="1139"/>
    </location>
</feature>
<dbReference type="Pfam" id="PF08620">
    <property type="entry name" value="RPAP1_C"/>
    <property type="match status" value="1"/>
</dbReference>
<dbReference type="PANTHER" id="PTHR21483">
    <property type="entry name" value="RNA POLYMERASE II-ASSOCIATED PROTEIN 1"/>
    <property type="match status" value="1"/>
</dbReference>
<keyword evidence="10" id="KW-1185">Reference proteome</keyword>
<dbReference type="STRING" id="4846.A0A367KS72"/>
<feature type="domain" description="RPAP1 C-terminal" evidence="6">
    <location>
        <begin position="343"/>
        <end position="405"/>
    </location>
</feature>
<dbReference type="InterPro" id="IPR039913">
    <property type="entry name" value="RPAP1/Rba50"/>
</dbReference>
<comment type="subcellular location">
    <subcellularLocation>
        <location evidence="1">Nucleus</location>
    </subcellularLocation>
</comment>
<name>A0A367KS72_RHIST</name>
<proteinExistence type="inferred from homology"/>
<keyword evidence="4" id="KW-0539">Nucleus</keyword>
<evidence type="ECO:0000256" key="5">
    <source>
        <dbReference type="SAM" id="MobiDB-lite"/>
    </source>
</evidence>
<feature type="domain" description="RPAP1 N-terminal" evidence="7">
    <location>
        <begin position="224"/>
        <end position="259"/>
    </location>
</feature>
<feature type="compositionally biased region" description="Polar residues" evidence="5">
    <location>
        <begin position="91"/>
        <end position="106"/>
    </location>
</feature>
<evidence type="ECO:0000256" key="2">
    <source>
        <dbReference type="ARBA" id="ARBA00009953"/>
    </source>
</evidence>
<keyword evidence="3" id="KW-0804">Transcription</keyword>
<dbReference type="PANTHER" id="PTHR21483:SF18">
    <property type="entry name" value="RNA POLYMERASE II-ASSOCIATED PROTEIN 1"/>
    <property type="match status" value="1"/>
</dbReference>
<dbReference type="Proteomes" id="UP000253551">
    <property type="component" value="Unassembled WGS sequence"/>
</dbReference>
<evidence type="ECO:0000259" key="8">
    <source>
        <dbReference type="Pfam" id="PF25766"/>
    </source>
</evidence>
<evidence type="ECO:0000256" key="4">
    <source>
        <dbReference type="ARBA" id="ARBA00023242"/>
    </source>
</evidence>
<dbReference type="EMBL" id="PJQM01000503">
    <property type="protein sequence ID" value="RCI05026.1"/>
    <property type="molecule type" value="Genomic_DNA"/>
</dbReference>
<evidence type="ECO:0000259" key="7">
    <source>
        <dbReference type="Pfam" id="PF08621"/>
    </source>
</evidence>
<reference evidence="9 10" key="1">
    <citation type="journal article" date="2018" name="G3 (Bethesda)">
        <title>Phylogenetic and Phylogenomic Definition of Rhizopus Species.</title>
        <authorList>
            <person name="Gryganskyi A.P."/>
            <person name="Golan J."/>
            <person name="Dolatabadi S."/>
            <person name="Mondo S."/>
            <person name="Robb S."/>
            <person name="Idnurm A."/>
            <person name="Muszewska A."/>
            <person name="Steczkiewicz K."/>
            <person name="Masonjones S."/>
            <person name="Liao H.L."/>
            <person name="Gajdeczka M.T."/>
            <person name="Anike F."/>
            <person name="Vuek A."/>
            <person name="Anishchenko I.M."/>
            <person name="Voigt K."/>
            <person name="de Hoog G.S."/>
            <person name="Smith M.E."/>
            <person name="Heitman J."/>
            <person name="Vilgalys R."/>
            <person name="Stajich J.E."/>
        </authorList>
    </citation>
    <scope>NUCLEOTIDE SEQUENCE [LARGE SCALE GENOMIC DNA]</scope>
    <source>
        <strain evidence="9 10">LSU 92-RS-03</strain>
    </source>
</reference>
<evidence type="ECO:0000256" key="1">
    <source>
        <dbReference type="ARBA" id="ARBA00004123"/>
    </source>
</evidence>
<comment type="caution">
    <text evidence="9">The sequence shown here is derived from an EMBL/GenBank/DDBJ whole genome shotgun (WGS) entry which is preliminary data.</text>
</comment>
<sequence length="1157" mass="131685">MSKFTRPTFNVDDDDLERLQREFFENEQSPSAKVYRKFAPPPVGDKRRSLFAQRLASSFTSDSVMPSLEDPSMPSLEDPSMPSLEDPSMPSLENPNMPSLETPTMPSLEQEQVEYEPVMDPHPEPHMPVSKKMIDLTSMLGQVLGEIKEHNVEKFSPPTLSNTISENKPARGQHNGFPKPVHRSEFKKRLEAQKNKSKSRLDAPPQVQQTAQVKEATPQVIDKDENDQRIQAMSEQELEEARQEIMNTLSPESIAMLMKGLKNKKTEKKVTFDIVEKPIETDKDVDNEQDLLKMKDKYFADVPLENDKLAWMDSRFLTPKLKKQQQQQQEESVPSEAEKVYRQVRFDLQGRILDPSVDIPRHQGLHHHGDEPEKAGYTIAELFHLTRSQVPSQRSMVLNTLARIILLAKKNKDKAEWQHIWAIFITKEHAASIYLRSALDDRHLVVMISAIKALTALVLDDAEDDQAWEAGLINKTADFNQFLGHIAKPVLPQGTTRFKRKGLNDKLTELVDRIRQQPNTEEEIEDDAALAERDLIRGLVKMNLLPRIRYLLASDNSELIHTDPTSVERLVRLLVCIAESGQDVCELIEEEELLEPVVQWGIDQTEWPMTLAEGVRYPSLAAIRLLTIMAQASKHIAETVLTKATSTLRFLLTSPEIAAPSLKQRAYALQLETLKLIRVLACYGFIVPTLEDLQEPVMDWLRASLSLETYASMRASTAIGLLEVLLHTAADPHKTIPAHAIDWHQPTACLPAVLAVLRASRGNQQALYESALGYLGSWASYINLFPPSEETVREVWKAVVQEGGVGLQQTNHYLLRHIQFMVAYGSLRQASYQDLVQEANKALGSAYLMNLLQSRCAQDIHSRYALWIWTSQTHKRKWCDDTQVQVSELESGVRSRMQTDVVETWLAQNLLQLCLSNFMHHDLEPFYYDAQEQKMVISKALFEYDGRPLKALMYHQHQTEQDPSAFLLSPIDALYHLDKSKVAQKSRANASVIVAHTLEIADQILTIDHDMAIISLMKIFLIGDREGQQADMVSEREVFWDVPVLDQWLDKCKTRTTLGALEKAWRSSSEHIRQAQVPFYQFYQSFVAQYAAVSFGHHGFARLLVYLVTQIDVIDYRHLVLVDYRDVLSTLKVRKDELPPLTSQEIDSLSTAGLSLL</sequence>
<feature type="compositionally biased region" description="Basic and acidic residues" evidence="5">
    <location>
        <begin position="182"/>
        <end position="194"/>
    </location>
</feature>
<evidence type="ECO:0000313" key="10">
    <source>
        <dbReference type="Proteomes" id="UP000253551"/>
    </source>
</evidence>